<reference evidence="1 2" key="1">
    <citation type="submission" date="2019-02" db="EMBL/GenBank/DDBJ databases">
        <title>Genomic Encyclopedia of Type Strains, Phase IV (KMG-IV): sequencing the most valuable type-strain genomes for metagenomic binning, comparative biology and taxonomic classification.</title>
        <authorList>
            <person name="Goeker M."/>
        </authorList>
    </citation>
    <scope>NUCLEOTIDE SEQUENCE [LARGE SCALE GENOMIC DNA]</scope>
    <source>
        <strain evidence="1 2">DSM 18116</strain>
    </source>
</reference>
<evidence type="ECO:0000313" key="2">
    <source>
        <dbReference type="Proteomes" id="UP000293874"/>
    </source>
</evidence>
<dbReference type="Proteomes" id="UP000293874">
    <property type="component" value="Unassembled WGS sequence"/>
</dbReference>
<evidence type="ECO:0000313" key="1">
    <source>
        <dbReference type="EMBL" id="RZS72114.1"/>
    </source>
</evidence>
<dbReference type="OrthoDB" id="5401121at2"/>
<evidence type="ECO:0008006" key="3">
    <source>
        <dbReference type="Google" id="ProtNLM"/>
    </source>
</evidence>
<dbReference type="RefSeq" id="WP_130542564.1">
    <property type="nucleotide sequence ID" value="NZ_CP042431.1"/>
</dbReference>
<proteinExistence type="predicted"/>
<protein>
    <recommendedName>
        <fullName evidence="3">Signal transduction histidine kinase subgroup 3 dimerisation and phosphoacceptor domain-containing protein</fullName>
    </recommendedName>
</protein>
<organism evidence="1 2">
    <name type="scientific">Pseudobacter ginsenosidimutans</name>
    <dbReference type="NCBI Taxonomy" id="661488"/>
    <lineage>
        <taxon>Bacteria</taxon>
        <taxon>Pseudomonadati</taxon>
        <taxon>Bacteroidota</taxon>
        <taxon>Chitinophagia</taxon>
        <taxon>Chitinophagales</taxon>
        <taxon>Chitinophagaceae</taxon>
        <taxon>Pseudobacter</taxon>
    </lineage>
</organism>
<accession>A0A4Q7MVR8</accession>
<dbReference type="AlphaFoldDB" id="A0A4Q7MVR8"/>
<gene>
    <name evidence="1" type="ORF">EV199_4029</name>
</gene>
<dbReference type="EMBL" id="SGXA01000002">
    <property type="protein sequence ID" value="RZS72114.1"/>
    <property type="molecule type" value="Genomic_DNA"/>
</dbReference>
<sequence>MMQSGYEQHGNRLEEELLRVQLEIQERELEMIRAEIFDNVGQVLSLAKLQLSSQIPKENEHLSYTLASSKMLVGQAIQDLRQVAKPVTIAEIREKGLIYALTHEMETLGRIHNRKIEFSVNEKIDRFDIASELIAFRLLQELLAVFMEVSASRPILAGADLRENDVRFLLSNSPLLHSVQPGIVQEVLPGARQMRIRAEMINADLQFYGTPDGELVIFLTLPLTR</sequence>
<keyword evidence="2" id="KW-1185">Reference proteome</keyword>
<name>A0A4Q7MVR8_9BACT</name>
<comment type="caution">
    <text evidence="1">The sequence shown here is derived from an EMBL/GenBank/DDBJ whole genome shotgun (WGS) entry which is preliminary data.</text>
</comment>